<protein>
    <recommendedName>
        <fullName evidence="1">Lantibiotic dehydratase N-terminal domain-containing protein</fullName>
    </recommendedName>
</protein>
<gene>
    <name evidence="2" type="ORF">BACERE00185_00975</name>
</gene>
<feature type="domain" description="Lantibiotic dehydratase N-terminal" evidence="1">
    <location>
        <begin position="141"/>
        <end position="712"/>
    </location>
</feature>
<name>A0A1Y5Z232_9BACI</name>
<sequence>MEQILVRIPYNPINYIHNYSFNNSLSILKEITNLEKEIINQTDEVAEIFFKVIPKIKDKYERRQLLDLKRYIFKNIDPLPHNSFNLLNKIFLANEQKIIIHYNEIRKQLTKLKVSFSTSLKNEKQIFQNSIKNELETDWLKLSILFSSKDLFESLYVNSTNKLDKNKYTSILRYLYKSSTKCTPSGLWAGVTNGEWGSRNSFEIKNSEMGLKFEFNSNAVKHLGRELALNMDLKYEGIPTYINPTITIIGEYVYYWKVKLGKIVKCRIKHNNLLKELLSFYQKNAVSITRLNSFIISLTNLDRINANIIIKDLITADILRIKIEPLFGSSNPLKDVFSLLEVNRQFFINKIKILDKTYKCFDDELMNDYLALIDTNMEGKVARINMKSSWSNIVIDSSIKENAIKAMERYYYLYKLFYSQEKNKSFKNYFIERYGYDNLVSVSRISFEIENNEQNSKNTNQRTWQIPNHTRGKEAYSKFIKIIRSKIKENVKEINITIEDIFPDKYLTKTTSKKLIELIFQFYNNNNGSYIIPEMISTQYGRLAGRFLRLLPTYKGKEIEEQIYKSIPKEVRNNIVQVNLHINNNLDGIGFDMKQFKKNIIIYDNNAPINKEIIPINEVFLRLDKNSNKFSLKLKDGSDIIPWNASSISPGNNIMCNILNKFPENDLLNINGHAKTRIELDLDYQPRIVIDNLVVSRQRYRYKKSDFNFLYEDKDEEIILEKIYRMIISGKIPKNGFLYSDQEPKPQYISLLTIYDLYIFKRILNATETYIYIEESLPHEEDYWLQDKNQKYNAEVWSGICIET</sequence>
<accession>A0A1Y5Z232</accession>
<evidence type="ECO:0000313" key="2">
    <source>
        <dbReference type="EMBL" id="SMD77936.1"/>
    </source>
</evidence>
<dbReference type="Proteomes" id="UP000194439">
    <property type="component" value="Unassembled WGS sequence"/>
</dbReference>
<organism evidence="2 3">
    <name type="scientific">Bacillus mobilis</name>
    <dbReference type="NCBI Taxonomy" id="2026190"/>
    <lineage>
        <taxon>Bacteria</taxon>
        <taxon>Bacillati</taxon>
        <taxon>Bacillota</taxon>
        <taxon>Bacilli</taxon>
        <taxon>Bacillales</taxon>
        <taxon>Bacillaceae</taxon>
        <taxon>Bacillus</taxon>
        <taxon>Bacillus cereus group</taxon>
    </lineage>
</organism>
<dbReference type="RefSeq" id="WP_176374185.1">
    <property type="nucleotide sequence ID" value="NZ_FWZD01000033.1"/>
</dbReference>
<reference evidence="3" key="1">
    <citation type="submission" date="2017-04" db="EMBL/GenBank/DDBJ databases">
        <authorList>
            <person name="Criscuolo A."/>
        </authorList>
    </citation>
    <scope>NUCLEOTIDE SEQUENCE [LARGE SCALE GENOMIC DNA]</scope>
</reference>
<dbReference type="InterPro" id="IPR006827">
    <property type="entry name" value="Lant_deHydtase_N"/>
</dbReference>
<dbReference type="Pfam" id="PF04738">
    <property type="entry name" value="Lant_dehydr_N"/>
    <property type="match status" value="1"/>
</dbReference>
<evidence type="ECO:0000313" key="3">
    <source>
        <dbReference type="Proteomes" id="UP000194439"/>
    </source>
</evidence>
<evidence type="ECO:0000259" key="1">
    <source>
        <dbReference type="Pfam" id="PF04738"/>
    </source>
</evidence>
<dbReference type="AlphaFoldDB" id="A0A1Y5Z232"/>
<dbReference type="EMBL" id="FWZD01000033">
    <property type="protein sequence ID" value="SMD77936.1"/>
    <property type="molecule type" value="Genomic_DNA"/>
</dbReference>
<proteinExistence type="predicted"/>